<sequence>MSFDWLLQRANFCSKALLSSGAMYGGFMTLDQRRKIAAMAQEHERALLIQTLKDTIREKDQFMSMLSHELRTPMNGVIGLSEALLCGNCGVLSEKTSTFISTIHQSSCLLLNMINDILDAAAMNHGKLAIRHEKVNMASLVGQVVDTLSHMAKNEVQIVKDLQQIPDIMGDGGRITQILFNLIGNALKFTEHGNVVIRVAPHGDYVKLIVTDTGCGIPKDKHVQIFQPFEQADMSTTRKYGGTGLGLHIVKVLVEAHNGTIKVDSESGFGATFTVTLPVDAQAFEAAGALASRHILANRPKVPSGTLQLHRFGSFPLRTSLHDSAKSTSRADVLVIQDQQQPQPQHPGVSWDESAKTPPKNRIEGSNSISPKPSATSPPLSQRSSKFWSACKPTHSEVYGTKLAVIIDDDEIGHLVVGQGLEPLGYKMTAFGDAPSALQWLQQQDFVPDIVLLDYMMPEMSGIEFCTIFRETVPRSVVPVIMISAKTEEQSIVQALNAGCNDFITKPVRREELNARVDLHTAMKTDASWLKGLMNGSTIQDTEAMQLLQAIMPQKIIAKIQNGQKFIAETHPHVVVLFSDIVGFTTLSSKLPTTEIFMLLSNMFAAFDRLVDRFGIYKVETIGDAYMAVAGHDEDAAKGSMGRPVERMIQMACAMLDVVNDLTMLDGSKVKIRIGIHCGAAFSGVISLKCPRYCFVGDTINTASRMESSGFSMTVHVSDAIFSDLHDTTQLVPCGSRSIKGKGDMKTYLVKVGQWKQGFSTVTNITDGLGSRRHSVMHGWMQVESRAQQQDVERLTSELAAAKADFEKEFAEKDKLVRSLEEQLKHALAQGQLESTQARQDYIALCKTKELLAATEDKLQSKEALCVQLQEQLQHVSSFHKAKAVFEQPGQEHQTAATLADGTNETIKAQKLPATNAATIKVNGSADEPKAVPALVQVHPLVASGTSGLPTLPQQGHSPAMAFTVGTQGLKGIDIRMDFA</sequence>
<dbReference type="SUPFAM" id="SSF55874">
    <property type="entry name" value="ATPase domain of HSP90 chaperone/DNA topoisomerase II/histidine kinase"/>
    <property type="match status" value="1"/>
</dbReference>
<dbReference type="GO" id="GO:0009927">
    <property type="term" value="F:histidine phosphotransfer kinase activity"/>
    <property type="evidence" value="ECO:0007669"/>
    <property type="project" value="TreeGrafter"/>
</dbReference>
<dbReference type="AlphaFoldDB" id="A0AAW1SKX5"/>
<evidence type="ECO:0000256" key="2">
    <source>
        <dbReference type="ARBA" id="ARBA00012438"/>
    </source>
</evidence>
<feature type="domain" description="Response regulatory" evidence="10">
    <location>
        <begin position="403"/>
        <end position="521"/>
    </location>
</feature>
<dbReference type="PROSITE" id="PS50125">
    <property type="entry name" value="GUANYLATE_CYCLASE_2"/>
    <property type="match status" value="1"/>
</dbReference>
<keyword evidence="13" id="KW-1185">Reference proteome</keyword>
<organism evidence="12 13">
    <name type="scientific">Apatococcus fuscideae</name>
    <dbReference type="NCBI Taxonomy" id="2026836"/>
    <lineage>
        <taxon>Eukaryota</taxon>
        <taxon>Viridiplantae</taxon>
        <taxon>Chlorophyta</taxon>
        <taxon>core chlorophytes</taxon>
        <taxon>Trebouxiophyceae</taxon>
        <taxon>Chlorellales</taxon>
        <taxon>Chlorellaceae</taxon>
        <taxon>Apatococcus</taxon>
    </lineage>
</organism>
<reference evidence="12 13" key="1">
    <citation type="journal article" date="2024" name="Nat. Commun.">
        <title>Phylogenomics reveals the evolutionary origins of lichenization in chlorophyte algae.</title>
        <authorList>
            <person name="Puginier C."/>
            <person name="Libourel C."/>
            <person name="Otte J."/>
            <person name="Skaloud P."/>
            <person name="Haon M."/>
            <person name="Grisel S."/>
            <person name="Petersen M."/>
            <person name="Berrin J.G."/>
            <person name="Delaux P.M."/>
            <person name="Dal Grande F."/>
            <person name="Keller J."/>
        </authorList>
    </citation>
    <scope>NUCLEOTIDE SEQUENCE [LARGE SCALE GENOMIC DNA]</scope>
    <source>
        <strain evidence="12 13">SAG 2523</strain>
    </source>
</reference>
<dbReference type="SMART" id="SM00387">
    <property type="entry name" value="HATPase_c"/>
    <property type="match status" value="1"/>
</dbReference>
<dbReference type="Pfam" id="PF00211">
    <property type="entry name" value="Guanylate_cyc"/>
    <property type="match status" value="1"/>
</dbReference>
<evidence type="ECO:0000256" key="8">
    <source>
        <dbReference type="SAM" id="MobiDB-lite"/>
    </source>
</evidence>
<comment type="caution">
    <text evidence="12">The sequence shown here is derived from an EMBL/GenBank/DDBJ whole genome shotgun (WGS) entry which is preliminary data.</text>
</comment>
<dbReference type="SUPFAM" id="SSF55073">
    <property type="entry name" value="Nucleotide cyclase"/>
    <property type="match status" value="1"/>
</dbReference>
<dbReference type="EC" id="2.7.13.3" evidence="2"/>
<dbReference type="CDD" id="cd16922">
    <property type="entry name" value="HATPase_EvgS-ArcB-TorS-like"/>
    <property type="match status" value="1"/>
</dbReference>
<dbReference type="PANTHER" id="PTHR43047">
    <property type="entry name" value="TWO-COMPONENT HISTIDINE PROTEIN KINASE"/>
    <property type="match status" value="1"/>
</dbReference>
<evidence type="ECO:0000313" key="12">
    <source>
        <dbReference type="EMBL" id="KAK9847968.1"/>
    </source>
</evidence>
<gene>
    <name evidence="12" type="ORF">WJX84_006862</name>
</gene>
<dbReference type="InterPro" id="IPR011006">
    <property type="entry name" value="CheY-like_superfamily"/>
</dbReference>
<dbReference type="InterPro" id="IPR004358">
    <property type="entry name" value="Sig_transdc_His_kin-like_C"/>
</dbReference>
<dbReference type="InterPro" id="IPR001789">
    <property type="entry name" value="Sig_transdc_resp-reg_receiver"/>
</dbReference>
<dbReference type="CDD" id="cd00082">
    <property type="entry name" value="HisKA"/>
    <property type="match status" value="1"/>
</dbReference>
<protein>
    <recommendedName>
        <fullName evidence="2">histidine kinase</fullName>
        <ecNumber evidence="2">2.7.13.3</ecNumber>
    </recommendedName>
</protein>
<dbReference type="Gene3D" id="3.30.70.1230">
    <property type="entry name" value="Nucleotide cyclase"/>
    <property type="match status" value="1"/>
</dbReference>
<dbReference type="Pfam" id="PF00512">
    <property type="entry name" value="HisKA"/>
    <property type="match status" value="1"/>
</dbReference>
<evidence type="ECO:0000259" key="11">
    <source>
        <dbReference type="PROSITE" id="PS50125"/>
    </source>
</evidence>
<dbReference type="Pfam" id="PF02518">
    <property type="entry name" value="HATPase_c"/>
    <property type="match status" value="1"/>
</dbReference>
<dbReference type="SMART" id="SM00448">
    <property type="entry name" value="REC"/>
    <property type="match status" value="1"/>
</dbReference>
<dbReference type="Pfam" id="PF00072">
    <property type="entry name" value="Response_reg"/>
    <property type="match status" value="1"/>
</dbReference>
<feature type="coiled-coil region" evidence="7">
    <location>
        <begin position="785"/>
        <end position="872"/>
    </location>
</feature>
<dbReference type="InterPro" id="IPR036097">
    <property type="entry name" value="HisK_dim/P_sf"/>
</dbReference>
<dbReference type="PRINTS" id="PR00344">
    <property type="entry name" value="BCTRLSENSOR"/>
</dbReference>
<keyword evidence="3 6" id="KW-0597">Phosphoprotein</keyword>
<keyword evidence="4" id="KW-0808">Transferase</keyword>
<dbReference type="PROSITE" id="PS50109">
    <property type="entry name" value="HIS_KIN"/>
    <property type="match status" value="1"/>
</dbReference>
<evidence type="ECO:0000259" key="10">
    <source>
        <dbReference type="PROSITE" id="PS50110"/>
    </source>
</evidence>
<feature type="compositionally biased region" description="Polar residues" evidence="8">
    <location>
        <begin position="364"/>
        <end position="386"/>
    </location>
</feature>
<dbReference type="FunFam" id="3.30.565.10:FF:000010">
    <property type="entry name" value="Sensor histidine kinase RcsC"/>
    <property type="match status" value="1"/>
</dbReference>
<keyword evidence="5" id="KW-0418">Kinase</keyword>
<feature type="domain" description="Guanylate cyclase" evidence="11">
    <location>
        <begin position="575"/>
        <end position="707"/>
    </location>
</feature>
<dbReference type="GO" id="GO:0005886">
    <property type="term" value="C:plasma membrane"/>
    <property type="evidence" value="ECO:0007669"/>
    <property type="project" value="TreeGrafter"/>
</dbReference>
<dbReference type="SUPFAM" id="SSF47384">
    <property type="entry name" value="Homodimeric domain of signal transducing histidine kinase"/>
    <property type="match status" value="1"/>
</dbReference>
<evidence type="ECO:0000256" key="1">
    <source>
        <dbReference type="ARBA" id="ARBA00000085"/>
    </source>
</evidence>
<feature type="domain" description="Histidine kinase" evidence="9">
    <location>
        <begin position="65"/>
        <end position="281"/>
    </location>
</feature>
<name>A0AAW1SKX5_9CHLO</name>
<proteinExistence type="predicted"/>
<dbReference type="SMART" id="SM00044">
    <property type="entry name" value="CYCc"/>
    <property type="match status" value="1"/>
</dbReference>
<feature type="modified residue" description="4-aspartylphosphate" evidence="6">
    <location>
        <position position="454"/>
    </location>
</feature>
<dbReference type="Proteomes" id="UP001485043">
    <property type="component" value="Unassembled WGS sequence"/>
</dbReference>
<comment type="catalytic activity">
    <reaction evidence="1">
        <text>ATP + protein L-histidine = ADP + protein N-phospho-L-histidine.</text>
        <dbReference type="EC" id="2.7.13.3"/>
    </reaction>
</comment>
<dbReference type="GO" id="GO:0000155">
    <property type="term" value="F:phosphorelay sensor kinase activity"/>
    <property type="evidence" value="ECO:0007669"/>
    <property type="project" value="InterPro"/>
</dbReference>
<accession>A0AAW1SKX5</accession>
<evidence type="ECO:0000313" key="13">
    <source>
        <dbReference type="Proteomes" id="UP001485043"/>
    </source>
</evidence>
<keyword evidence="7" id="KW-0175">Coiled coil</keyword>
<dbReference type="InterPro" id="IPR029787">
    <property type="entry name" value="Nucleotide_cyclase"/>
</dbReference>
<dbReference type="Gene3D" id="3.30.565.10">
    <property type="entry name" value="Histidine kinase-like ATPase, C-terminal domain"/>
    <property type="match status" value="1"/>
</dbReference>
<dbReference type="PROSITE" id="PS50110">
    <property type="entry name" value="RESPONSE_REGULATORY"/>
    <property type="match status" value="1"/>
</dbReference>
<dbReference type="CDD" id="cd07302">
    <property type="entry name" value="CHD"/>
    <property type="match status" value="1"/>
</dbReference>
<dbReference type="Gene3D" id="3.40.50.2300">
    <property type="match status" value="1"/>
</dbReference>
<dbReference type="SUPFAM" id="SSF52172">
    <property type="entry name" value="CheY-like"/>
    <property type="match status" value="1"/>
</dbReference>
<evidence type="ECO:0000256" key="4">
    <source>
        <dbReference type="ARBA" id="ARBA00022679"/>
    </source>
</evidence>
<evidence type="ECO:0000256" key="7">
    <source>
        <dbReference type="SAM" id="Coils"/>
    </source>
</evidence>
<dbReference type="PANTHER" id="PTHR43047:SF72">
    <property type="entry name" value="OSMOSENSING HISTIDINE PROTEIN KINASE SLN1"/>
    <property type="match status" value="1"/>
</dbReference>
<dbReference type="InterPro" id="IPR003661">
    <property type="entry name" value="HisK_dim/P_dom"/>
</dbReference>
<evidence type="ECO:0000256" key="5">
    <source>
        <dbReference type="ARBA" id="ARBA00022777"/>
    </source>
</evidence>
<dbReference type="EMBL" id="JALJOV010001430">
    <property type="protein sequence ID" value="KAK9847968.1"/>
    <property type="molecule type" value="Genomic_DNA"/>
</dbReference>
<evidence type="ECO:0000256" key="3">
    <source>
        <dbReference type="ARBA" id="ARBA00022553"/>
    </source>
</evidence>
<dbReference type="Gene3D" id="1.10.287.130">
    <property type="match status" value="1"/>
</dbReference>
<dbReference type="GO" id="GO:0009190">
    <property type="term" value="P:cyclic nucleotide biosynthetic process"/>
    <property type="evidence" value="ECO:0007669"/>
    <property type="project" value="InterPro"/>
</dbReference>
<dbReference type="InterPro" id="IPR036890">
    <property type="entry name" value="HATPase_C_sf"/>
</dbReference>
<dbReference type="InterPro" id="IPR003594">
    <property type="entry name" value="HATPase_dom"/>
</dbReference>
<dbReference type="SMART" id="SM00388">
    <property type="entry name" value="HisKA"/>
    <property type="match status" value="1"/>
</dbReference>
<dbReference type="InterPro" id="IPR005467">
    <property type="entry name" value="His_kinase_dom"/>
</dbReference>
<evidence type="ECO:0000256" key="6">
    <source>
        <dbReference type="PROSITE-ProRule" id="PRU00169"/>
    </source>
</evidence>
<feature type="region of interest" description="Disordered" evidence="8">
    <location>
        <begin position="339"/>
        <end position="386"/>
    </location>
</feature>
<evidence type="ECO:0000259" key="9">
    <source>
        <dbReference type="PROSITE" id="PS50109"/>
    </source>
</evidence>
<dbReference type="InterPro" id="IPR001054">
    <property type="entry name" value="A/G_cyclase"/>
</dbReference>